<dbReference type="OrthoDB" id="5469328at2"/>
<dbReference type="Gene3D" id="3.40.50.1000">
    <property type="entry name" value="HAD superfamily/HAD-like"/>
    <property type="match status" value="1"/>
</dbReference>
<accession>E1K2C4</accession>
<feature type="domain" description="Trehalose-6-phosphate phosphatase helical bundle" evidence="1">
    <location>
        <begin position="13"/>
        <end position="99"/>
    </location>
</feature>
<gene>
    <name evidence="3" type="ORF">DesfrDRAFT_4024</name>
</gene>
<name>E1K2C4_SOLFR</name>
<dbReference type="InterPro" id="IPR049063">
    <property type="entry name" value="T6PP_C"/>
</dbReference>
<protein>
    <submittedName>
        <fullName evidence="3">Uncharacterized protein</fullName>
    </submittedName>
</protein>
<dbReference type="Pfam" id="PF21141">
    <property type="entry name" value="T6PP_C"/>
    <property type="match status" value="1"/>
</dbReference>
<dbReference type="EMBL" id="AECZ01000054">
    <property type="protein sequence ID" value="EFL49244.1"/>
    <property type="molecule type" value="Genomic_DNA"/>
</dbReference>
<organism evidence="3 4">
    <name type="scientific">Solidesulfovibrio fructosivorans JJ]</name>
    <dbReference type="NCBI Taxonomy" id="596151"/>
    <lineage>
        <taxon>Bacteria</taxon>
        <taxon>Pseudomonadati</taxon>
        <taxon>Thermodesulfobacteriota</taxon>
        <taxon>Desulfovibrionia</taxon>
        <taxon>Desulfovibrionales</taxon>
        <taxon>Desulfovibrionaceae</taxon>
        <taxon>Solidesulfovibrio</taxon>
    </lineage>
</organism>
<comment type="caution">
    <text evidence="3">The sequence shown here is derived from an EMBL/GenBank/DDBJ whole genome shotgun (WGS) entry which is preliminary data.</text>
</comment>
<feature type="domain" description="Trehalose-6-phosphate phosphatase C-terminal" evidence="2">
    <location>
        <begin position="145"/>
        <end position="393"/>
    </location>
</feature>
<dbReference type="Proteomes" id="UP000006250">
    <property type="component" value="Unassembled WGS sequence"/>
</dbReference>
<sequence>MMHHDSDQPAITTLDAFASRMAESVALRRQAAAAILASRPVPPEIAPALAALGDELSEAADRDGWAELLLDPDQPLRLTLAEETEQIENDALYLEEGREALLKHLGRRRHGLRDAMRKGLKEISGHGINVCLCQCDALFRAPGQRFVTAAQPLWNAVALARFATSRSKRPVLWSAAPLSGPGIADLATVPAQSFAWAASLGRQIVDTAGRGIDAPLSREKAALLESINARLAMLLGDSSWRAFAYVGSGLQFRRGETVIARQDSLHSVTEDASLELLEHVHDIVDAVDPEREHFRVEDDGLDLIVTPTSSQQDVWREFTPAEGLRAASAALSLDFAAGPHFLCCGGPDGLELLEAVTALTPDVRCLFVADREDLGHRAKALCPRTFVVAHPDVAAAILSAGAP</sequence>
<evidence type="ECO:0000313" key="3">
    <source>
        <dbReference type="EMBL" id="EFL49244.1"/>
    </source>
</evidence>
<evidence type="ECO:0000259" key="1">
    <source>
        <dbReference type="Pfam" id="PF18572"/>
    </source>
</evidence>
<dbReference type="eggNOG" id="COG0561">
    <property type="taxonomic scope" value="Bacteria"/>
</dbReference>
<evidence type="ECO:0000313" key="4">
    <source>
        <dbReference type="Proteomes" id="UP000006250"/>
    </source>
</evidence>
<evidence type="ECO:0000259" key="2">
    <source>
        <dbReference type="Pfam" id="PF21141"/>
    </source>
</evidence>
<reference evidence="3 4" key="1">
    <citation type="submission" date="2010-08" db="EMBL/GenBank/DDBJ databases">
        <title>The draft genome of Desulfovibrio fructosovorans JJ.</title>
        <authorList>
            <consortium name="US DOE Joint Genome Institute (JGI-PGF)"/>
            <person name="Lucas S."/>
            <person name="Copeland A."/>
            <person name="Lapidus A."/>
            <person name="Cheng J.-F."/>
            <person name="Bruce D."/>
            <person name="Goodwin L."/>
            <person name="Pitluck S."/>
            <person name="Land M.L."/>
            <person name="Hauser L."/>
            <person name="Chang Y.-J."/>
            <person name="Jeffries C."/>
            <person name="Wall J.D."/>
            <person name="Stahl D.A."/>
            <person name="Arkin A.P."/>
            <person name="Dehal P."/>
            <person name="Stolyar S.M."/>
            <person name="Hazen T.C."/>
            <person name="Woyke T.J."/>
        </authorList>
    </citation>
    <scope>NUCLEOTIDE SEQUENCE [LARGE SCALE GENOMIC DNA]</scope>
    <source>
        <strain evidence="3 4">JJ</strain>
    </source>
</reference>
<proteinExistence type="predicted"/>
<dbReference type="InterPro" id="IPR023214">
    <property type="entry name" value="HAD_sf"/>
</dbReference>
<dbReference type="RefSeq" id="WP_005996990.1">
    <property type="nucleotide sequence ID" value="NZ_AECZ01000054.1"/>
</dbReference>
<dbReference type="InterPro" id="IPR041064">
    <property type="entry name" value="T6PP_helical"/>
</dbReference>
<dbReference type="AlphaFoldDB" id="E1K2C4"/>
<dbReference type="Gene3D" id="3.30.70.3080">
    <property type="match status" value="1"/>
</dbReference>
<dbReference type="STRING" id="596151.DesfrDRAFT_4024"/>
<keyword evidence="4" id="KW-1185">Reference proteome</keyword>
<dbReference type="Pfam" id="PF18572">
    <property type="entry name" value="T6PP_N"/>
    <property type="match status" value="1"/>
</dbReference>